<dbReference type="PANTHER" id="PTHR11864:SF0">
    <property type="entry name" value="PRP40 PRE-MRNA PROCESSING FACTOR 40 HOMOLOG A (YEAST)"/>
    <property type="match status" value="1"/>
</dbReference>
<dbReference type="EMBL" id="CATQJA010001106">
    <property type="protein sequence ID" value="CAJ0565805.1"/>
    <property type="molecule type" value="Genomic_DNA"/>
</dbReference>
<gene>
    <name evidence="4" type="ORF">MSPICULIGERA_LOCUS4432</name>
</gene>
<feature type="compositionally biased region" description="Basic residues" evidence="2">
    <location>
        <begin position="797"/>
        <end position="809"/>
    </location>
</feature>
<feature type="region of interest" description="Disordered" evidence="2">
    <location>
        <begin position="296"/>
        <end position="332"/>
    </location>
</feature>
<dbReference type="Pfam" id="PF15906">
    <property type="entry name" value="zf-NOSIP"/>
    <property type="match status" value="1"/>
</dbReference>
<evidence type="ECO:0000256" key="1">
    <source>
        <dbReference type="SAM" id="Coils"/>
    </source>
</evidence>
<dbReference type="GO" id="GO:0045292">
    <property type="term" value="P:mRNA cis splicing, via spliceosome"/>
    <property type="evidence" value="ECO:0007669"/>
    <property type="project" value="InterPro"/>
</dbReference>
<dbReference type="AlphaFoldDB" id="A0AA36CCU4"/>
<dbReference type="Pfam" id="PF25432">
    <property type="entry name" value="FF_PRPF40A"/>
    <property type="match status" value="1"/>
</dbReference>
<feature type="domain" description="FF" evidence="3">
    <location>
        <begin position="687"/>
        <end position="745"/>
    </location>
</feature>
<name>A0AA36CCU4_9BILA</name>
<evidence type="ECO:0000259" key="3">
    <source>
        <dbReference type="PROSITE" id="PS51676"/>
    </source>
</evidence>
<feature type="compositionally biased region" description="Basic residues" evidence="2">
    <location>
        <begin position="308"/>
        <end position="317"/>
    </location>
</feature>
<dbReference type="Proteomes" id="UP001177023">
    <property type="component" value="Unassembled WGS sequence"/>
</dbReference>
<feature type="domain" description="FF" evidence="3">
    <location>
        <begin position="551"/>
        <end position="613"/>
    </location>
</feature>
<evidence type="ECO:0000256" key="2">
    <source>
        <dbReference type="SAM" id="MobiDB-lite"/>
    </source>
</evidence>
<feature type="region of interest" description="Disordered" evidence="2">
    <location>
        <begin position="248"/>
        <end position="280"/>
    </location>
</feature>
<feature type="non-terminal residue" evidence="4">
    <location>
        <position position="1"/>
    </location>
</feature>
<dbReference type="CDD" id="cd16662">
    <property type="entry name" value="RING-Ubox2_NOSIP"/>
    <property type="match status" value="1"/>
</dbReference>
<keyword evidence="1" id="KW-0175">Coiled coil</keyword>
<organism evidence="4 5">
    <name type="scientific">Mesorhabditis spiculigera</name>
    <dbReference type="NCBI Taxonomy" id="96644"/>
    <lineage>
        <taxon>Eukaryota</taxon>
        <taxon>Metazoa</taxon>
        <taxon>Ecdysozoa</taxon>
        <taxon>Nematoda</taxon>
        <taxon>Chromadorea</taxon>
        <taxon>Rhabditida</taxon>
        <taxon>Rhabditina</taxon>
        <taxon>Rhabditomorpha</taxon>
        <taxon>Rhabditoidea</taxon>
        <taxon>Rhabditidae</taxon>
        <taxon>Mesorhabditinae</taxon>
        <taxon>Mesorhabditis</taxon>
    </lineage>
</organism>
<accession>A0AA36CCU4</accession>
<dbReference type="InterPro" id="IPR039726">
    <property type="entry name" value="Prp40-like"/>
</dbReference>
<evidence type="ECO:0000313" key="4">
    <source>
        <dbReference type="EMBL" id="CAJ0565805.1"/>
    </source>
</evidence>
<reference evidence="4" key="1">
    <citation type="submission" date="2023-06" db="EMBL/GenBank/DDBJ databases">
        <authorList>
            <person name="Delattre M."/>
        </authorList>
    </citation>
    <scope>NUCLEOTIDE SEQUENCE</scope>
    <source>
        <strain evidence="4">AF72</strain>
    </source>
</reference>
<dbReference type="InterPro" id="IPR036517">
    <property type="entry name" value="FF_domain_sf"/>
</dbReference>
<dbReference type="Gene3D" id="3.30.40.10">
    <property type="entry name" value="Zinc/RING finger domain, C3HC4 (zinc finger)"/>
    <property type="match status" value="2"/>
</dbReference>
<dbReference type="InterPro" id="IPR031790">
    <property type="entry name" value="Znf-NOSIP"/>
</dbReference>
<dbReference type="PANTHER" id="PTHR11864">
    <property type="entry name" value="PRE-MRNA-PROCESSING PROTEIN PRP40"/>
    <property type="match status" value="1"/>
</dbReference>
<feature type="region of interest" description="Disordered" evidence="2">
    <location>
        <begin position="754"/>
        <end position="828"/>
    </location>
</feature>
<evidence type="ECO:0000313" key="5">
    <source>
        <dbReference type="Proteomes" id="UP001177023"/>
    </source>
</evidence>
<dbReference type="SUPFAM" id="SSF57850">
    <property type="entry name" value="RING/U-box"/>
    <property type="match status" value="1"/>
</dbReference>
<feature type="compositionally biased region" description="Basic residues" evidence="2">
    <location>
        <begin position="755"/>
        <end position="768"/>
    </location>
</feature>
<dbReference type="InterPro" id="IPR013083">
    <property type="entry name" value="Znf_RING/FYVE/PHD"/>
</dbReference>
<dbReference type="Gene3D" id="1.10.10.440">
    <property type="entry name" value="FF domain"/>
    <property type="match status" value="4"/>
</dbReference>
<comment type="caution">
    <text evidence="4">The sequence shown here is derived from an EMBL/GenBank/DDBJ whole genome shotgun (WGS) entry which is preliminary data.</text>
</comment>
<dbReference type="SUPFAM" id="SSF81698">
    <property type="entry name" value="FF domain"/>
    <property type="match status" value="5"/>
</dbReference>
<dbReference type="InterPro" id="IPR002713">
    <property type="entry name" value="FF_domain"/>
</dbReference>
<dbReference type="GO" id="GO:0071004">
    <property type="term" value="C:U2-type prespliceosome"/>
    <property type="evidence" value="ECO:0007669"/>
    <property type="project" value="TreeGrafter"/>
</dbReference>
<dbReference type="GO" id="GO:0003723">
    <property type="term" value="F:RNA binding"/>
    <property type="evidence" value="ECO:0007669"/>
    <property type="project" value="TreeGrafter"/>
</dbReference>
<keyword evidence="5" id="KW-1185">Reference proteome</keyword>
<sequence length="828" mass="96359">MTRHGKNNTASSFYSAAERAKDAKASGFGTLHARLTADSIKDFDCCSLTLQPCRHPVISPESHIFDREAMIEYFLAQKKKINKLTKSWERQMELEGEAMKKQEEEKQVERVKRLEAATGLPAQESLRVAETSRKRAINDRFSSEVAAKNQKVMCPITGNPLKIKDLMEVKFTEAPDDDAKNRYMCPVTHDLLTNTTKCAYLKTSKTVVTWDVVEKLIKSEANWVDPLNGKPLKESDIIELKRGGTGLCGSPAQVQPPVHQTAAPEVPQKNDAQLPPQQAGDSIGMSEIERAMLATLSELDGSKQSAKKEKKDKKKKEQRPSIDPENVDDVPKEMRKRQVEVFREMLRLRYEEGKITLNDSWEHAVKFLGSDPRFRVIQKAAEKKQIFYAWREQQIEQEREECRAQKLKAKRDLEQWLREHPRLKKTLRYQRAAQLFADEPLWLAVPLDDRRDLFLDVSHDVLKELAKTEARLKKRNVEALTNIFQNMSKIGLRTTWADAQKLLVKQKAFINDTELLNMEKMDAFDVFQDFIQEAEIQHNLAKAQGKRVMYRHDRRVRDEFRAFLVELQQQGKIQAFTRWSSLAPIICSDPRFAAMLLQPGSTPLDMFKIFVKELEDLFVADARIVREILKEGNHEIKVDTTYDEVLEWVQADERQRLIPSNHLRLYYTRKVEGAAQRIKDREREQQRVVKRNRDHFRDLLGSLDPPLTVESQWADVLPRIEASEDYQAVESDELREQYFAEFLRQIADGCLHSHEGRKKKKEKKRRSDRHSSDSEDDDEKGKKHKKRRDDDDERDEKRRKRKSQRHSGSRSRSADDHHRSSRKKRSSD</sequence>
<proteinExistence type="predicted"/>
<dbReference type="SMART" id="SM00441">
    <property type="entry name" value="FF"/>
    <property type="match status" value="5"/>
</dbReference>
<protein>
    <recommendedName>
        <fullName evidence="3">FF domain-containing protein</fullName>
    </recommendedName>
</protein>
<dbReference type="Pfam" id="PF01846">
    <property type="entry name" value="FF"/>
    <property type="match status" value="3"/>
</dbReference>
<dbReference type="PROSITE" id="PS51676">
    <property type="entry name" value="FF"/>
    <property type="match status" value="3"/>
</dbReference>
<dbReference type="GO" id="GO:0005685">
    <property type="term" value="C:U1 snRNP"/>
    <property type="evidence" value="ECO:0007669"/>
    <property type="project" value="TreeGrafter"/>
</dbReference>
<dbReference type="CDD" id="cd16661">
    <property type="entry name" value="RING-Ubox1_NOSIP"/>
    <property type="match status" value="1"/>
</dbReference>
<feature type="compositionally biased region" description="Basic residues" evidence="2">
    <location>
        <begin position="819"/>
        <end position="828"/>
    </location>
</feature>
<feature type="coiled-coil region" evidence="1">
    <location>
        <begin position="392"/>
        <end position="419"/>
    </location>
</feature>
<feature type="domain" description="FF" evidence="3">
    <location>
        <begin position="335"/>
        <end position="393"/>
    </location>
</feature>